<dbReference type="PANTHER" id="PTHR43597">
    <property type="entry name" value="SULFUR ACCEPTOR PROTEIN CSDE"/>
    <property type="match status" value="1"/>
</dbReference>
<dbReference type="PANTHER" id="PTHR43597:SF5">
    <property type="entry name" value="SUFE-LIKE PROTEIN 2, CHLOROPLASTIC"/>
    <property type="match status" value="1"/>
</dbReference>
<sequence>MEQRPSATEFLSRFQDSRASLTQLVNQVQQAPNWQEKYRALMLGGKALAPLAPEWQTEDARVRGCESAAWLYHHGEQGKHYFIAGSEARIVTGLIALLLGACSGKTSDELAAFDAAAYFSALGLEGQLSPSRTNGVYALANRIKELSREDTP</sequence>
<organism evidence="3 4">
    <name type="scientific">Shewanella litorisediminis</name>
    <dbReference type="NCBI Taxonomy" id="1173586"/>
    <lineage>
        <taxon>Bacteria</taxon>
        <taxon>Pseudomonadati</taxon>
        <taxon>Pseudomonadota</taxon>
        <taxon>Gammaproteobacteria</taxon>
        <taxon>Alteromonadales</taxon>
        <taxon>Shewanellaceae</taxon>
        <taxon>Shewanella</taxon>
    </lineage>
</organism>
<dbReference type="Proteomes" id="UP000596252">
    <property type="component" value="Chromosome"/>
</dbReference>
<proteinExistence type="inferred from homology"/>
<gene>
    <name evidence="3" type="ORF">JQC75_14385</name>
</gene>
<reference evidence="3 4" key="1">
    <citation type="journal article" date="2012" name="Antonie Van Leeuwenhoek">
        <title>Shewanella litorisediminis sp. nov., a gammaproteobacterium isolated from a tidal flat sediment.</title>
        <authorList>
            <person name="Lee M.H."/>
            <person name="Yoon J.H."/>
        </authorList>
    </citation>
    <scope>NUCLEOTIDE SEQUENCE [LARGE SCALE GENOMIC DNA]</scope>
    <source>
        <strain evidence="3 4">SMK1-12</strain>
    </source>
</reference>
<keyword evidence="4" id="KW-1185">Reference proteome</keyword>
<dbReference type="InterPro" id="IPR003808">
    <property type="entry name" value="Fe-S_metab-assoc_dom"/>
</dbReference>
<dbReference type="Pfam" id="PF02657">
    <property type="entry name" value="SufE"/>
    <property type="match status" value="1"/>
</dbReference>
<accession>A0ABX7G180</accession>
<evidence type="ECO:0000313" key="3">
    <source>
        <dbReference type="EMBL" id="QRH01038.1"/>
    </source>
</evidence>
<feature type="domain" description="Fe-S metabolism associated" evidence="2">
    <location>
        <begin position="26"/>
        <end position="145"/>
    </location>
</feature>
<name>A0ABX7G180_9GAMM</name>
<dbReference type="EMBL" id="CP069213">
    <property type="protein sequence ID" value="QRH01038.1"/>
    <property type="molecule type" value="Genomic_DNA"/>
</dbReference>
<evidence type="ECO:0000256" key="1">
    <source>
        <dbReference type="ARBA" id="ARBA00010282"/>
    </source>
</evidence>
<protein>
    <submittedName>
        <fullName evidence="3">SufE family protein</fullName>
    </submittedName>
</protein>
<evidence type="ECO:0000259" key="2">
    <source>
        <dbReference type="Pfam" id="PF02657"/>
    </source>
</evidence>
<comment type="similarity">
    <text evidence="1">Belongs to the SufE family.</text>
</comment>
<dbReference type="SUPFAM" id="SSF82649">
    <property type="entry name" value="SufE/NifU"/>
    <property type="match status" value="1"/>
</dbReference>
<dbReference type="Gene3D" id="3.90.1010.10">
    <property type="match status" value="1"/>
</dbReference>
<evidence type="ECO:0000313" key="4">
    <source>
        <dbReference type="Proteomes" id="UP000596252"/>
    </source>
</evidence>
<dbReference type="RefSeq" id="WP_203324733.1">
    <property type="nucleotide sequence ID" value="NZ_CP069213.1"/>
</dbReference>